<keyword evidence="2" id="KW-1185">Reference proteome</keyword>
<dbReference type="Proteomes" id="UP000542210">
    <property type="component" value="Unassembled WGS sequence"/>
</dbReference>
<organism evidence="1 2">
    <name type="scientific">Sphaerisporangium siamense</name>
    <dbReference type="NCBI Taxonomy" id="795645"/>
    <lineage>
        <taxon>Bacteria</taxon>
        <taxon>Bacillati</taxon>
        <taxon>Actinomycetota</taxon>
        <taxon>Actinomycetes</taxon>
        <taxon>Streptosporangiales</taxon>
        <taxon>Streptosporangiaceae</taxon>
        <taxon>Sphaerisporangium</taxon>
    </lineage>
</organism>
<sequence>MTTSGLEILGTALATAVMELSGSRHLIVFEVTAGGVTVFDVHRDGTGTPRGLVEPLAPRDGDVVAAARLAADLPRPLPGDTTMILQCASPADPRVAQATEVLRAARPGARVFTEPGTRAGDALRRAISDEPLTQPYDLVVLRRHPQEGTLHFAGHPLFGREARSGDHVELTVRCEPSDDRGTVFAVTAWEDHRRPRLVSAHAAKLAPGPYTLLAELERPGKVRFHGLPDAAERCEVPWEELVAAVPSRLDRFADPAHLICAVQLSGPYERVLSRVQWVAGFLGMLADGPEDWLRVSLITYGSHAVHRGDPEQPARTECARVSPEEAQEALHRLEERRLPGMREAMARGYPYAARIEDMLVEAGRLVKAAGRAPAALLTVGDRPPHPPRTDLSEIIPCGDKHDWESLLAALERDHAMTFAAVCDLPAERAHRAWSRLGGGAPAELATADAEEVCARLGLAVPAVQPVPFPFIAV</sequence>
<evidence type="ECO:0000313" key="2">
    <source>
        <dbReference type="Proteomes" id="UP000542210"/>
    </source>
</evidence>
<evidence type="ECO:0000313" key="1">
    <source>
        <dbReference type="EMBL" id="MBB4703324.1"/>
    </source>
</evidence>
<reference evidence="1 2" key="1">
    <citation type="submission" date="2020-08" db="EMBL/GenBank/DDBJ databases">
        <title>Sequencing the genomes of 1000 actinobacteria strains.</title>
        <authorList>
            <person name="Klenk H.-P."/>
        </authorList>
    </citation>
    <scope>NUCLEOTIDE SEQUENCE [LARGE SCALE GENOMIC DNA]</scope>
    <source>
        <strain evidence="1 2">DSM 45784</strain>
    </source>
</reference>
<accession>A0A7W7DB62</accession>
<proteinExistence type="predicted"/>
<gene>
    <name evidence="1" type="ORF">BJ982_004868</name>
</gene>
<comment type="caution">
    <text evidence="1">The sequence shown here is derived from an EMBL/GenBank/DDBJ whole genome shotgun (WGS) entry which is preliminary data.</text>
</comment>
<dbReference type="RefSeq" id="WP_184883678.1">
    <property type="nucleotide sequence ID" value="NZ_BOOV01000032.1"/>
</dbReference>
<protein>
    <submittedName>
        <fullName evidence="1">Uncharacterized protein</fullName>
    </submittedName>
</protein>
<dbReference type="AlphaFoldDB" id="A0A7W7DB62"/>
<dbReference type="EMBL" id="JACHND010000001">
    <property type="protein sequence ID" value="MBB4703324.1"/>
    <property type="molecule type" value="Genomic_DNA"/>
</dbReference>
<name>A0A7W7DB62_9ACTN</name>